<evidence type="ECO:0000256" key="2">
    <source>
        <dbReference type="SAM" id="SignalP"/>
    </source>
</evidence>
<keyword evidence="2" id="KW-0732">Signal</keyword>
<dbReference type="Proteomes" id="UP000010472">
    <property type="component" value="Chromosome"/>
</dbReference>
<dbReference type="OrthoDB" id="9767597at2"/>
<accession>K9W5B0</accession>
<feature type="signal peptide" evidence="2">
    <location>
        <begin position="1"/>
        <end position="35"/>
    </location>
</feature>
<feature type="region of interest" description="Disordered" evidence="1">
    <location>
        <begin position="63"/>
        <end position="90"/>
    </location>
</feature>
<gene>
    <name evidence="3" type="ORF">Cri9333_4606</name>
</gene>
<organism evidence="3 4">
    <name type="scientific">Crinalium epipsammum PCC 9333</name>
    <dbReference type="NCBI Taxonomy" id="1173022"/>
    <lineage>
        <taxon>Bacteria</taxon>
        <taxon>Bacillati</taxon>
        <taxon>Cyanobacteriota</taxon>
        <taxon>Cyanophyceae</taxon>
        <taxon>Gomontiellales</taxon>
        <taxon>Gomontiellaceae</taxon>
        <taxon>Crinalium</taxon>
    </lineage>
</organism>
<dbReference type="EMBL" id="CP003620">
    <property type="protein sequence ID" value="AFZ15386.1"/>
    <property type="molecule type" value="Genomic_DNA"/>
</dbReference>
<sequence>MVQFRGLSFNSSRLLFLAITVSITAPLGIYTAATAATFSDLPNHDVPLAQSTQARRYLVQVQPETQPAPDTSVDTIPNNRSNTEGNDRNNQELFSQKYKVSKNTIIKAAYRGADKLTLVPGQTTSLNVLITEDIKNSQGEVVIPKNSEIQGQLVSRYDNSTFIGVQFLSERLIIGNRLYNNINVTSPMLTDRQPVTYNYRRLGEAAVVTAAEVLVSKLAGYRINPVPIVTTIISNRPTRNQRQNDLIVIDLKKDLQLSFKEDFYMNKASGE</sequence>
<reference evidence="3 4" key="1">
    <citation type="submission" date="2012-06" db="EMBL/GenBank/DDBJ databases">
        <title>Finished chromosome of genome of Crinalium epipsammum PCC 9333.</title>
        <authorList>
            <consortium name="US DOE Joint Genome Institute"/>
            <person name="Gugger M."/>
            <person name="Coursin T."/>
            <person name="Rippka R."/>
            <person name="Tandeau De Marsac N."/>
            <person name="Huntemann M."/>
            <person name="Wei C.-L."/>
            <person name="Han J."/>
            <person name="Detter J.C."/>
            <person name="Han C."/>
            <person name="Tapia R."/>
            <person name="Davenport K."/>
            <person name="Daligault H."/>
            <person name="Erkkila T."/>
            <person name="Gu W."/>
            <person name="Munk A.C.C."/>
            <person name="Teshima H."/>
            <person name="Xu Y."/>
            <person name="Chain P."/>
            <person name="Chen A."/>
            <person name="Krypides N."/>
            <person name="Mavromatis K."/>
            <person name="Markowitz V."/>
            <person name="Szeto E."/>
            <person name="Ivanova N."/>
            <person name="Mikhailova N."/>
            <person name="Ovchinnikova G."/>
            <person name="Pagani I."/>
            <person name="Pati A."/>
            <person name="Goodwin L."/>
            <person name="Peters L."/>
            <person name="Pitluck S."/>
            <person name="Woyke T."/>
            <person name="Kerfeld C."/>
        </authorList>
    </citation>
    <scope>NUCLEOTIDE SEQUENCE [LARGE SCALE GENOMIC DNA]</scope>
    <source>
        <strain evidence="3 4">PCC 9333</strain>
    </source>
</reference>
<protein>
    <submittedName>
        <fullName evidence="3">Uncharacterized protein</fullName>
    </submittedName>
</protein>
<name>K9W5B0_9CYAN</name>
<proteinExistence type="predicted"/>
<evidence type="ECO:0000313" key="4">
    <source>
        <dbReference type="Proteomes" id="UP000010472"/>
    </source>
</evidence>
<dbReference type="STRING" id="1173022.Cri9333_4606"/>
<dbReference type="AlphaFoldDB" id="K9W5B0"/>
<dbReference type="KEGG" id="cep:Cri9333_4606"/>
<feature type="compositionally biased region" description="Polar residues" evidence="1">
    <location>
        <begin position="63"/>
        <end position="84"/>
    </location>
</feature>
<keyword evidence="4" id="KW-1185">Reference proteome</keyword>
<dbReference type="eggNOG" id="COG2948">
    <property type="taxonomic scope" value="Bacteria"/>
</dbReference>
<evidence type="ECO:0000313" key="3">
    <source>
        <dbReference type="EMBL" id="AFZ15386.1"/>
    </source>
</evidence>
<feature type="chain" id="PRO_5003937925" evidence="2">
    <location>
        <begin position="36"/>
        <end position="271"/>
    </location>
</feature>
<evidence type="ECO:0000256" key="1">
    <source>
        <dbReference type="SAM" id="MobiDB-lite"/>
    </source>
</evidence>
<dbReference type="HOGENOM" id="CLU_1025704_0_0_3"/>
<dbReference type="RefSeq" id="WP_015205476.1">
    <property type="nucleotide sequence ID" value="NC_019753.1"/>
</dbReference>